<proteinExistence type="predicted"/>
<keyword evidence="5" id="KW-1185">Reference proteome</keyword>
<accession>A0ABR4IT04</accession>
<dbReference type="NCBIfam" id="TIGR00976">
    <property type="entry name" value="CocE_NonD"/>
    <property type="match status" value="1"/>
</dbReference>
<evidence type="ECO:0000256" key="2">
    <source>
        <dbReference type="SAM" id="MobiDB-lite"/>
    </source>
</evidence>
<dbReference type="SUPFAM" id="SSF53474">
    <property type="entry name" value="alpha/beta-Hydrolases"/>
    <property type="match status" value="1"/>
</dbReference>
<dbReference type="InterPro" id="IPR000383">
    <property type="entry name" value="Xaa-Pro-like_dom"/>
</dbReference>
<evidence type="ECO:0000259" key="3">
    <source>
        <dbReference type="SMART" id="SM00939"/>
    </source>
</evidence>
<dbReference type="GO" id="GO:0016787">
    <property type="term" value="F:hydrolase activity"/>
    <property type="evidence" value="ECO:0007669"/>
    <property type="project" value="UniProtKB-KW"/>
</dbReference>
<reference evidence="4 5" key="1">
    <citation type="submission" date="2024-07" db="EMBL/GenBank/DDBJ databases">
        <title>Section-level genome sequencing and comparative genomics of Aspergillus sections Usti and Cavernicolus.</title>
        <authorList>
            <consortium name="Lawrence Berkeley National Laboratory"/>
            <person name="Nybo J.L."/>
            <person name="Vesth T.C."/>
            <person name="Theobald S."/>
            <person name="Frisvad J.C."/>
            <person name="Larsen T.O."/>
            <person name="Kjaerboelling I."/>
            <person name="Rothschild-Mancinelli K."/>
            <person name="Lyhne E.K."/>
            <person name="Kogle M.E."/>
            <person name="Barry K."/>
            <person name="Clum A."/>
            <person name="Na H."/>
            <person name="Ledsgaard L."/>
            <person name="Lin J."/>
            <person name="Lipzen A."/>
            <person name="Kuo A."/>
            <person name="Riley R."/>
            <person name="Mondo S."/>
            <person name="Labutti K."/>
            <person name="Haridas S."/>
            <person name="Pangalinan J."/>
            <person name="Salamov A.A."/>
            <person name="Simmons B.A."/>
            <person name="Magnuson J.K."/>
            <person name="Chen J."/>
            <person name="Drula E."/>
            <person name="Henrissat B."/>
            <person name="Wiebenga A."/>
            <person name="Lubbers R.J."/>
            <person name="Gomes A.C."/>
            <person name="Makela M.R."/>
            <person name="Stajich J."/>
            <person name="Grigoriev I.V."/>
            <person name="Mortensen U.H."/>
            <person name="De Vries R.P."/>
            <person name="Baker S.E."/>
            <person name="Andersen M.R."/>
        </authorList>
    </citation>
    <scope>NUCLEOTIDE SEQUENCE [LARGE SCALE GENOMIC DNA]</scope>
    <source>
        <strain evidence="4 5">CBS 123904</strain>
    </source>
</reference>
<evidence type="ECO:0000313" key="4">
    <source>
        <dbReference type="EMBL" id="KAL2830717.1"/>
    </source>
</evidence>
<dbReference type="Pfam" id="PF02129">
    <property type="entry name" value="Peptidase_S15"/>
    <property type="match status" value="1"/>
</dbReference>
<dbReference type="Proteomes" id="UP001610446">
    <property type="component" value="Unassembled WGS sequence"/>
</dbReference>
<dbReference type="Gene3D" id="3.40.50.1820">
    <property type="entry name" value="alpha/beta hydrolase"/>
    <property type="match status" value="1"/>
</dbReference>
<keyword evidence="1 4" id="KW-0378">Hydrolase</keyword>
<dbReference type="Pfam" id="PF08530">
    <property type="entry name" value="PepX_C"/>
    <property type="match status" value="1"/>
</dbReference>
<dbReference type="Gene3D" id="2.60.120.260">
    <property type="entry name" value="Galactose-binding domain-like"/>
    <property type="match status" value="1"/>
</dbReference>
<dbReference type="Gene3D" id="1.10.3020.20">
    <property type="match status" value="1"/>
</dbReference>
<dbReference type="InterPro" id="IPR050585">
    <property type="entry name" value="Xaa-Pro_dipeptidyl-ppase/CocE"/>
</dbReference>
<dbReference type="InterPro" id="IPR029058">
    <property type="entry name" value="AB_hydrolase_fold"/>
</dbReference>
<dbReference type="InterPro" id="IPR005674">
    <property type="entry name" value="CocE/Ser_esterase"/>
</dbReference>
<feature type="compositionally biased region" description="Low complexity" evidence="2">
    <location>
        <begin position="389"/>
        <end position="411"/>
    </location>
</feature>
<organism evidence="4 5">
    <name type="scientific">Aspergillus pseudoustus</name>
    <dbReference type="NCBI Taxonomy" id="1810923"/>
    <lineage>
        <taxon>Eukaryota</taxon>
        <taxon>Fungi</taxon>
        <taxon>Dikarya</taxon>
        <taxon>Ascomycota</taxon>
        <taxon>Pezizomycotina</taxon>
        <taxon>Eurotiomycetes</taxon>
        <taxon>Eurotiomycetidae</taxon>
        <taxon>Eurotiales</taxon>
        <taxon>Aspergillaceae</taxon>
        <taxon>Aspergillus</taxon>
        <taxon>Aspergillus subgen. Nidulantes</taxon>
    </lineage>
</organism>
<evidence type="ECO:0000313" key="5">
    <source>
        <dbReference type="Proteomes" id="UP001610446"/>
    </source>
</evidence>
<name>A0ABR4IT04_9EURO</name>
<feature type="region of interest" description="Disordered" evidence="2">
    <location>
        <begin position="387"/>
        <end position="411"/>
    </location>
</feature>
<evidence type="ECO:0000256" key="1">
    <source>
        <dbReference type="ARBA" id="ARBA00022801"/>
    </source>
</evidence>
<dbReference type="EMBL" id="JBFXLU010000298">
    <property type="protein sequence ID" value="KAL2830717.1"/>
    <property type="molecule type" value="Genomic_DNA"/>
</dbReference>
<gene>
    <name evidence="4" type="ORF">BJY01DRAFT_260743</name>
</gene>
<sequence>MSSQLEILTEPILPPKAGEIGYEGLNPRSEVLRAGWTHPKHPGARALKSDILVEHDFAVTMRDGAKLYADIYRPTEDAKAGAVPAIVCWSPFGKKANGIEVLRYTTPWNLGLKDDALSGLEKFEAPDPAEWVPNGYAIINIDNRGCGDSEGVMACHGFQEAQDGHDTVEEIAKLPWCNGSVGLAGNSHLAIAMWGTAAQQPPSLKAIAPWEGCGDLYREHFARGGIYCGDLFDELIVKHMLRGRNGMVSPRLMFERSGLMNEWWAEKRPDLSKIKIPTYITGTWTNTMHGMGSIRGWLETASQNKWLRFHPWQEWYDLWGDKNSNNELMQFMDRYLKGERNGWENNTPRVRMALLRFGKKNPQSHANIVEDGFPPKRTEYKKAFLRPDGSASLGEESPAASGSSTSLSYDSTSQDDVLTFTYKFDKPTRIMGLPKAVLYMSCPGNDDLDVYVTLEKLDVEGKQMENLNVPWEGIPVSSFEEMQSQQKTEVIMYKGPQGVLRASHRAIDEAKSMHPNWPFHPHDREDKIEPGMVVRLDIGIWAMGIEYDAGEQIRIVVGGNSRSVSNFGSDRHSLNKGRHHLHLDGEHASHVILPFV</sequence>
<dbReference type="InterPro" id="IPR013736">
    <property type="entry name" value="Xaa-Pro_dipept_C"/>
</dbReference>
<dbReference type="InterPro" id="IPR008979">
    <property type="entry name" value="Galactose-bd-like_sf"/>
</dbReference>
<dbReference type="PANTHER" id="PTHR43056:SF10">
    <property type="entry name" value="COCE_NOND FAMILY, PUTATIVE (AFU_ORTHOLOGUE AFUA_7G00600)-RELATED"/>
    <property type="match status" value="1"/>
</dbReference>
<dbReference type="PANTHER" id="PTHR43056">
    <property type="entry name" value="PEPTIDASE S9 PROLYL OLIGOPEPTIDASE"/>
    <property type="match status" value="1"/>
</dbReference>
<dbReference type="SMART" id="SM00939">
    <property type="entry name" value="PepX_C"/>
    <property type="match status" value="1"/>
</dbReference>
<comment type="caution">
    <text evidence="4">The sequence shown here is derived from an EMBL/GenBank/DDBJ whole genome shotgun (WGS) entry which is preliminary data.</text>
</comment>
<feature type="domain" description="Xaa-Pro dipeptidyl-peptidase C-terminal" evidence="3">
    <location>
        <begin position="329"/>
        <end position="592"/>
    </location>
</feature>
<protein>
    <submittedName>
        <fullName evidence="4">Alpha/Beta hydrolase protein</fullName>
    </submittedName>
</protein>
<dbReference type="SUPFAM" id="SSF49785">
    <property type="entry name" value="Galactose-binding domain-like"/>
    <property type="match status" value="1"/>
</dbReference>